<evidence type="ECO:0000256" key="15">
    <source>
        <dbReference type="ARBA" id="ARBA00068150"/>
    </source>
</evidence>
<comment type="catalytic activity">
    <reaction evidence="1">
        <text>ATP + protein L-histidine = ADP + protein N-phospho-L-histidine.</text>
        <dbReference type="EC" id="2.7.13.3"/>
    </reaction>
</comment>
<dbReference type="FunFam" id="3.30.565.10:FF:000010">
    <property type="entry name" value="Sensor histidine kinase RcsC"/>
    <property type="match status" value="1"/>
</dbReference>
<feature type="transmembrane region" description="Helical" evidence="18">
    <location>
        <begin position="21"/>
        <end position="44"/>
    </location>
</feature>
<dbReference type="PANTHER" id="PTHR45339:SF1">
    <property type="entry name" value="HYBRID SIGNAL TRANSDUCTION HISTIDINE KINASE J"/>
    <property type="match status" value="1"/>
</dbReference>
<comment type="caution">
    <text evidence="24">The sequence shown here is derived from an EMBL/GenBank/DDBJ whole genome shotgun (WGS) entry which is preliminary data.</text>
</comment>
<name>A0AAW4LAE0_9BACT</name>
<dbReference type="Gene3D" id="3.30.565.10">
    <property type="entry name" value="Histidine kinase-like ATPase, C-terminal domain"/>
    <property type="match status" value="1"/>
</dbReference>
<keyword evidence="11 18" id="KW-1133">Transmembrane helix</keyword>
<dbReference type="GO" id="GO:0000155">
    <property type="term" value="F:phosphorelay sensor kinase activity"/>
    <property type="evidence" value="ECO:0007669"/>
    <property type="project" value="InterPro"/>
</dbReference>
<dbReference type="CDD" id="cd00130">
    <property type="entry name" value="PAS"/>
    <property type="match status" value="1"/>
</dbReference>
<dbReference type="Gene3D" id="1.20.120.160">
    <property type="entry name" value="HPT domain"/>
    <property type="match status" value="1"/>
</dbReference>
<protein>
    <recommendedName>
        <fullName evidence="15">Sensory/regulatory protein RpfC</fullName>
        <ecNumber evidence="3">2.7.13.3</ecNumber>
    </recommendedName>
</protein>
<dbReference type="GO" id="GO:0005524">
    <property type="term" value="F:ATP binding"/>
    <property type="evidence" value="ECO:0007669"/>
    <property type="project" value="UniProtKB-KW"/>
</dbReference>
<keyword evidence="8" id="KW-0547">Nucleotide-binding</keyword>
<dbReference type="SUPFAM" id="SSF55785">
    <property type="entry name" value="PYP-like sensor domain (PAS domain)"/>
    <property type="match status" value="1"/>
</dbReference>
<feature type="domain" description="PAS" evidence="21">
    <location>
        <begin position="100"/>
        <end position="170"/>
    </location>
</feature>
<dbReference type="SMART" id="SM00073">
    <property type="entry name" value="HPT"/>
    <property type="match status" value="1"/>
</dbReference>
<dbReference type="SMART" id="SM00091">
    <property type="entry name" value="PAS"/>
    <property type="match status" value="1"/>
</dbReference>
<dbReference type="PANTHER" id="PTHR45339">
    <property type="entry name" value="HYBRID SIGNAL TRANSDUCTION HISTIDINE KINASE J"/>
    <property type="match status" value="1"/>
</dbReference>
<dbReference type="InterPro" id="IPR011006">
    <property type="entry name" value="CheY-like_superfamily"/>
</dbReference>
<feature type="domain" description="Response regulatory" evidence="20">
    <location>
        <begin position="513"/>
        <end position="632"/>
    </location>
</feature>
<dbReference type="SMART" id="SM00387">
    <property type="entry name" value="HATPase_c"/>
    <property type="match status" value="1"/>
</dbReference>
<dbReference type="InterPro" id="IPR036890">
    <property type="entry name" value="HATPase_C_sf"/>
</dbReference>
<evidence type="ECO:0000256" key="13">
    <source>
        <dbReference type="ARBA" id="ARBA00023136"/>
    </source>
</evidence>
<evidence type="ECO:0000259" key="23">
    <source>
        <dbReference type="PROSITE" id="PS50894"/>
    </source>
</evidence>
<dbReference type="SUPFAM" id="SSF55874">
    <property type="entry name" value="ATPase domain of HSP90 chaperone/DNA topoisomerase II/histidine kinase"/>
    <property type="match status" value="1"/>
</dbReference>
<dbReference type="InterPro" id="IPR036641">
    <property type="entry name" value="HPT_dom_sf"/>
</dbReference>
<dbReference type="Gene3D" id="3.30.450.20">
    <property type="entry name" value="PAS domain"/>
    <property type="match status" value="1"/>
</dbReference>
<dbReference type="EMBL" id="JAHCVJ010000012">
    <property type="protein sequence ID" value="MBT0666507.1"/>
    <property type="molecule type" value="Genomic_DNA"/>
</dbReference>
<dbReference type="Pfam" id="PF00072">
    <property type="entry name" value="Response_reg"/>
    <property type="match status" value="1"/>
</dbReference>
<dbReference type="PROSITE" id="PS50894">
    <property type="entry name" value="HPT"/>
    <property type="match status" value="1"/>
</dbReference>
<dbReference type="SMART" id="SM00388">
    <property type="entry name" value="HisKA"/>
    <property type="match status" value="1"/>
</dbReference>
<evidence type="ECO:0000256" key="9">
    <source>
        <dbReference type="ARBA" id="ARBA00022777"/>
    </source>
</evidence>
<evidence type="ECO:0000256" key="8">
    <source>
        <dbReference type="ARBA" id="ARBA00022741"/>
    </source>
</evidence>
<keyword evidence="7 18" id="KW-0812">Transmembrane</keyword>
<dbReference type="GO" id="GO:0005886">
    <property type="term" value="C:plasma membrane"/>
    <property type="evidence" value="ECO:0007669"/>
    <property type="project" value="UniProtKB-SubCell"/>
</dbReference>
<evidence type="ECO:0000256" key="2">
    <source>
        <dbReference type="ARBA" id="ARBA00004651"/>
    </source>
</evidence>
<dbReference type="PROSITE" id="PS50109">
    <property type="entry name" value="HIS_KIN"/>
    <property type="match status" value="1"/>
</dbReference>
<dbReference type="InterPro" id="IPR000700">
    <property type="entry name" value="PAS-assoc_C"/>
</dbReference>
<feature type="domain" description="PAC" evidence="22">
    <location>
        <begin position="174"/>
        <end position="226"/>
    </location>
</feature>
<reference evidence="24 25" key="1">
    <citation type="submission" date="2021-05" db="EMBL/GenBank/DDBJ databases">
        <title>The draft genome of Geobacter pelophilus DSM 12255.</title>
        <authorList>
            <person name="Xu Z."/>
            <person name="Masuda Y."/>
            <person name="Itoh H."/>
            <person name="Senoo K."/>
        </authorList>
    </citation>
    <scope>NUCLEOTIDE SEQUENCE [LARGE SCALE GENOMIC DNA]</scope>
    <source>
        <strain evidence="24 25">DSM 12255</strain>
    </source>
</reference>
<dbReference type="InterPro" id="IPR005467">
    <property type="entry name" value="His_kinase_dom"/>
</dbReference>
<evidence type="ECO:0000259" key="21">
    <source>
        <dbReference type="PROSITE" id="PS50112"/>
    </source>
</evidence>
<evidence type="ECO:0000256" key="18">
    <source>
        <dbReference type="SAM" id="Phobius"/>
    </source>
</evidence>
<dbReference type="InterPro" id="IPR004358">
    <property type="entry name" value="Sig_transdc_His_kin-like_C"/>
</dbReference>
<dbReference type="CDD" id="cd16922">
    <property type="entry name" value="HATPase_EvgS-ArcB-TorS-like"/>
    <property type="match status" value="1"/>
</dbReference>
<accession>A0AAW4LAE0</accession>
<comment type="subunit">
    <text evidence="14">At low DSF concentrations, interacts with RpfF.</text>
</comment>
<evidence type="ECO:0000259" key="22">
    <source>
        <dbReference type="PROSITE" id="PS50113"/>
    </source>
</evidence>
<proteinExistence type="predicted"/>
<evidence type="ECO:0000256" key="6">
    <source>
        <dbReference type="ARBA" id="ARBA00022679"/>
    </source>
</evidence>
<dbReference type="PRINTS" id="PR00344">
    <property type="entry name" value="BCTRLSENSOR"/>
</dbReference>
<evidence type="ECO:0000313" key="24">
    <source>
        <dbReference type="EMBL" id="MBT0666507.1"/>
    </source>
</evidence>
<dbReference type="SUPFAM" id="SSF47384">
    <property type="entry name" value="Homodimeric domain of signal transducing histidine kinase"/>
    <property type="match status" value="1"/>
</dbReference>
<sequence length="754" mass="83417">MSFYGYAMDGMTAPRTFISRLAIGVFFANLFVYLLVGMSLYPHQHHDFPGQSASNHLVQWPQEAFVMAALLFSLVSIYVARLAYRKWQSGRAGVEKLHSSIIYTRTLLDTIPDLIWLKDLNGVYLSCNRTFERFFGASEADIIGKTDHDFVVKELADSFREHDRKAMAAGKPSSNEEWVTFADNGQQALLYTTKTPMFDAEGRLIGILGVGRDITDRKIVEDKLVRHQEHLEELVAERTNELLLAREAAETANRAKSMFLANMSHEIRTPMNGVLGLTLMLTETELSKTQRHYVEIIKNSGNNLLQLINDILDFSKLEDGKFELESSAFDLQSTIGETIELISFSAREKGLELQSVIAPDIPQWLMGDAARLRQVIINLVGNAIKFTQKGFVKLQLSKDAESEQEVTVRFIVCDSGPGIPVDKIEQIFKPFIQADGSITRKFGGTGLGLSICKKLVALMKGEIGVESHEGEGSIFWFTAVLEKLTGEEVAAATFKAESIPAPEADTVTKCGRRLLLVEDDPINQEVASSFLVKLGYSFDVVDNGREALEALIANEYGLVLLDCMMPEMGGFEVISAIRDAGSAVRDHNIPVIALTAKAILGDREKCLAAGMNDYLAKPLRIEELGAVLGRWLTVPADAFTACFDEAGLLERHQGDREKVKELTPFFVSKAHQYISALEQSIAEGNVSELLHYAHTLKGAAYTMGATGVATMAGEMEEIGRSNNLSEAGQKLQQITEVFASLRQLLTERGWLKHS</sequence>
<evidence type="ECO:0000256" key="10">
    <source>
        <dbReference type="ARBA" id="ARBA00022840"/>
    </source>
</evidence>
<evidence type="ECO:0000256" key="17">
    <source>
        <dbReference type="PROSITE-ProRule" id="PRU00169"/>
    </source>
</evidence>
<evidence type="ECO:0000256" key="12">
    <source>
        <dbReference type="ARBA" id="ARBA00023012"/>
    </source>
</evidence>
<dbReference type="CDD" id="cd00082">
    <property type="entry name" value="HisKA"/>
    <property type="match status" value="1"/>
</dbReference>
<keyword evidence="4" id="KW-1003">Cell membrane</keyword>
<comment type="subcellular location">
    <subcellularLocation>
        <location evidence="2">Cell membrane</location>
        <topology evidence="2">Multi-pass membrane protein</topology>
    </subcellularLocation>
</comment>
<dbReference type="PROSITE" id="PS50113">
    <property type="entry name" value="PAC"/>
    <property type="match status" value="1"/>
</dbReference>
<keyword evidence="9" id="KW-0418">Kinase</keyword>
<evidence type="ECO:0000259" key="20">
    <source>
        <dbReference type="PROSITE" id="PS50110"/>
    </source>
</evidence>
<dbReference type="Gene3D" id="3.40.50.2300">
    <property type="match status" value="1"/>
</dbReference>
<evidence type="ECO:0000256" key="16">
    <source>
        <dbReference type="PROSITE-ProRule" id="PRU00110"/>
    </source>
</evidence>
<feature type="modified residue" description="4-aspartylphosphate" evidence="17">
    <location>
        <position position="562"/>
    </location>
</feature>
<evidence type="ECO:0000313" key="25">
    <source>
        <dbReference type="Proteomes" id="UP000811899"/>
    </source>
</evidence>
<dbReference type="SMART" id="SM00448">
    <property type="entry name" value="REC"/>
    <property type="match status" value="1"/>
</dbReference>
<dbReference type="PROSITE" id="PS50112">
    <property type="entry name" value="PAS"/>
    <property type="match status" value="1"/>
</dbReference>
<keyword evidence="6" id="KW-0808">Transferase</keyword>
<evidence type="ECO:0000256" key="14">
    <source>
        <dbReference type="ARBA" id="ARBA00064003"/>
    </source>
</evidence>
<feature type="modified residue" description="Phosphohistidine" evidence="16">
    <location>
        <position position="694"/>
    </location>
</feature>
<dbReference type="InterPro" id="IPR000014">
    <property type="entry name" value="PAS"/>
</dbReference>
<dbReference type="Pfam" id="PF02518">
    <property type="entry name" value="HATPase_c"/>
    <property type="match status" value="1"/>
</dbReference>
<dbReference type="EC" id="2.7.13.3" evidence="3"/>
<keyword evidence="25" id="KW-1185">Reference proteome</keyword>
<evidence type="ECO:0000256" key="3">
    <source>
        <dbReference type="ARBA" id="ARBA00012438"/>
    </source>
</evidence>
<dbReference type="Pfam" id="PF01627">
    <property type="entry name" value="Hpt"/>
    <property type="match status" value="1"/>
</dbReference>
<keyword evidence="13 18" id="KW-0472">Membrane</keyword>
<gene>
    <name evidence="24" type="ORF">KI809_19535</name>
</gene>
<dbReference type="SUPFAM" id="SSF52172">
    <property type="entry name" value="CheY-like"/>
    <property type="match status" value="1"/>
</dbReference>
<dbReference type="Pfam" id="PF08448">
    <property type="entry name" value="PAS_4"/>
    <property type="match status" value="1"/>
</dbReference>
<feature type="domain" description="Histidine kinase" evidence="19">
    <location>
        <begin position="262"/>
        <end position="483"/>
    </location>
</feature>
<dbReference type="InterPro" id="IPR013656">
    <property type="entry name" value="PAS_4"/>
</dbReference>
<dbReference type="CDD" id="cd00088">
    <property type="entry name" value="HPT"/>
    <property type="match status" value="1"/>
</dbReference>
<dbReference type="InterPro" id="IPR001789">
    <property type="entry name" value="Sig_transdc_resp-reg_receiver"/>
</dbReference>
<dbReference type="InterPro" id="IPR003661">
    <property type="entry name" value="HisK_dim/P_dom"/>
</dbReference>
<dbReference type="AlphaFoldDB" id="A0AAW4LAE0"/>
<evidence type="ECO:0000256" key="5">
    <source>
        <dbReference type="ARBA" id="ARBA00022553"/>
    </source>
</evidence>
<keyword evidence="5 17" id="KW-0597">Phosphoprotein</keyword>
<evidence type="ECO:0000256" key="4">
    <source>
        <dbReference type="ARBA" id="ARBA00022475"/>
    </source>
</evidence>
<organism evidence="24 25">
    <name type="scientific">Geoanaerobacter pelophilus</name>
    <dbReference type="NCBI Taxonomy" id="60036"/>
    <lineage>
        <taxon>Bacteria</taxon>
        <taxon>Pseudomonadati</taxon>
        <taxon>Thermodesulfobacteriota</taxon>
        <taxon>Desulfuromonadia</taxon>
        <taxon>Geobacterales</taxon>
        <taxon>Geobacteraceae</taxon>
        <taxon>Geoanaerobacter</taxon>
    </lineage>
</organism>
<dbReference type="InterPro" id="IPR008207">
    <property type="entry name" value="Sig_transdc_His_kin_Hpt_dom"/>
</dbReference>
<dbReference type="Pfam" id="PF00512">
    <property type="entry name" value="HisKA"/>
    <property type="match status" value="1"/>
</dbReference>
<dbReference type="FunFam" id="1.10.287.130:FF:000002">
    <property type="entry name" value="Two-component osmosensing histidine kinase"/>
    <property type="match status" value="1"/>
</dbReference>
<dbReference type="SUPFAM" id="SSF47226">
    <property type="entry name" value="Histidine-containing phosphotransfer domain, HPT domain"/>
    <property type="match status" value="1"/>
</dbReference>
<keyword evidence="10" id="KW-0067">ATP-binding</keyword>
<dbReference type="InterPro" id="IPR036097">
    <property type="entry name" value="HisK_dim/P_sf"/>
</dbReference>
<feature type="transmembrane region" description="Helical" evidence="18">
    <location>
        <begin position="64"/>
        <end position="84"/>
    </location>
</feature>
<dbReference type="InterPro" id="IPR003594">
    <property type="entry name" value="HATPase_dom"/>
</dbReference>
<evidence type="ECO:0000256" key="7">
    <source>
        <dbReference type="ARBA" id="ARBA00022692"/>
    </source>
</evidence>
<dbReference type="InterPro" id="IPR035965">
    <property type="entry name" value="PAS-like_dom_sf"/>
</dbReference>
<dbReference type="NCBIfam" id="TIGR00229">
    <property type="entry name" value="sensory_box"/>
    <property type="match status" value="1"/>
</dbReference>
<dbReference type="Gene3D" id="1.10.287.130">
    <property type="match status" value="1"/>
</dbReference>
<evidence type="ECO:0000259" key="19">
    <source>
        <dbReference type="PROSITE" id="PS50109"/>
    </source>
</evidence>
<keyword evidence="12" id="KW-0902">Two-component regulatory system</keyword>
<evidence type="ECO:0000256" key="11">
    <source>
        <dbReference type="ARBA" id="ARBA00022989"/>
    </source>
</evidence>
<evidence type="ECO:0000256" key="1">
    <source>
        <dbReference type="ARBA" id="ARBA00000085"/>
    </source>
</evidence>
<dbReference type="CDD" id="cd17546">
    <property type="entry name" value="REC_hyHK_CKI1_RcsC-like"/>
    <property type="match status" value="1"/>
</dbReference>
<dbReference type="PROSITE" id="PS50110">
    <property type="entry name" value="RESPONSE_REGULATORY"/>
    <property type="match status" value="1"/>
</dbReference>
<feature type="domain" description="HPt" evidence="23">
    <location>
        <begin position="655"/>
        <end position="748"/>
    </location>
</feature>
<dbReference type="Proteomes" id="UP000811899">
    <property type="component" value="Unassembled WGS sequence"/>
</dbReference>